<reference evidence="1" key="2">
    <citation type="journal article" date="2023" name="IMA Fungus">
        <title>Comparative genomic study of the Penicillium genus elucidates a diverse pangenome and 15 lateral gene transfer events.</title>
        <authorList>
            <person name="Petersen C."/>
            <person name="Sorensen T."/>
            <person name="Nielsen M.R."/>
            <person name="Sondergaard T.E."/>
            <person name="Sorensen J.L."/>
            <person name="Fitzpatrick D.A."/>
            <person name="Frisvad J.C."/>
            <person name="Nielsen K.L."/>
        </authorList>
    </citation>
    <scope>NUCLEOTIDE SEQUENCE</scope>
    <source>
        <strain evidence="1">IBT 23319</strain>
    </source>
</reference>
<evidence type="ECO:0000313" key="2">
    <source>
        <dbReference type="Proteomes" id="UP001147733"/>
    </source>
</evidence>
<proteinExistence type="predicted"/>
<dbReference type="AlphaFoldDB" id="A0A9W9NLX2"/>
<dbReference type="GeneID" id="81386576"/>
<dbReference type="EMBL" id="JAPQKT010000008">
    <property type="protein sequence ID" value="KAJ5222251.1"/>
    <property type="molecule type" value="Genomic_DNA"/>
</dbReference>
<sequence length="68" mass="7699">MHRAWQRSLALNGQKPCGCSHGHEITTQLRRFGRQVGTNAQDDKGWNSTEGLAYRGFDDVMPNQHALF</sequence>
<accession>A0A9W9NLX2</accession>
<dbReference type="RefSeq" id="XP_056497174.1">
    <property type="nucleotide sequence ID" value="XM_056647409.1"/>
</dbReference>
<reference evidence="1" key="1">
    <citation type="submission" date="2022-11" db="EMBL/GenBank/DDBJ databases">
        <authorList>
            <person name="Petersen C."/>
        </authorList>
    </citation>
    <scope>NUCLEOTIDE SEQUENCE</scope>
    <source>
        <strain evidence="1">IBT 23319</strain>
    </source>
</reference>
<organism evidence="1 2">
    <name type="scientific">Penicillium citrinum</name>
    <dbReference type="NCBI Taxonomy" id="5077"/>
    <lineage>
        <taxon>Eukaryota</taxon>
        <taxon>Fungi</taxon>
        <taxon>Dikarya</taxon>
        <taxon>Ascomycota</taxon>
        <taxon>Pezizomycotina</taxon>
        <taxon>Eurotiomycetes</taxon>
        <taxon>Eurotiomycetidae</taxon>
        <taxon>Eurotiales</taxon>
        <taxon>Aspergillaceae</taxon>
        <taxon>Penicillium</taxon>
    </lineage>
</organism>
<dbReference type="Proteomes" id="UP001147733">
    <property type="component" value="Unassembled WGS sequence"/>
</dbReference>
<comment type="caution">
    <text evidence="1">The sequence shown here is derived from an EMBL/GenBank/DDBJ whole genome shotgun (WGS) entry which is preliminary data.</text>
</comment>
<gene>
    <name evidence="1" type="ORF">N7469_008491</name>
</gene>
<evidence type="ECO:0000313" key="1">
    <source>
        <dbReference type="EMBL" id="KAJ5222251.1"/>
    </source>
</evidence>
<keyword evidence="2" id="KW-1185">Reference proteome</keyword>
<protein>
    <submittedName>
        <fullName evidence="1">Uncharacterized protein</fullName>
    </submittedName>
</protein>
<name>A0A9W9NLX2_PENCI</name>